<reference evidence="2 3" key="1">
    <citation type="journal article" date="2002" name="Genome Res.">
        <title>The genome of Methanosarcina acetivorans reveals extensive metabolic and physiological diversity.</title>
        <authorList>
            <person name="Galagan J.E."/>
            <person name="Nusbaum C."/>
            <person name="Roy A."/>
            <person name="Endrizzi M.G."/>
            <person name="Macdonald P."/>
            <person name="FitzHugh W."/>
            <person name="Calvo S."/>
            <person name="Engels R."/>
            <person name="Smirnov S."/>
            <person name="Atnoor D."/>
            <person name="Brown A."/>
            <person name="Allen N."/>
            <person name="Naylor J."/>
            <person name="Stange-Thomann N."/>
            <person name="DeArellano K."/>
            <person name="Johnson R."/>
            <person name="Linton L."/>
            <person name="McEwan P."/>
            <person name="McKernan K."/>
            <person name="Talamas J."/>
            <person name="Tirrell A."/>
            <person name="Ye W."/>
            <person name="Zimmer A."/>
            <person name="Barber R.D."/>
            <person name="Cann I."/>
            <person name="Graham D.E."/>
            <person name="Grahame D.A."/>
            <person name="Guss A."/>
            <person name="Hedderich R."/>
            <person name="Ingram-Smith C."/>
            <person name="Kuettner C.H."/>
            <person name="Krzycki J.A."/>
            <person name="Leigh J.A."/>
            <person name="Li W."/>
            <person name="Liu J."/>
            <person name="Mukhopadhyay B."/>
            <person name="Reeve J.N."/>
            <person name="Smith K."/>
            <person name="Springer T.A."/>
            <person name="Umayam L.A."/>
            <person name="White O."/>
            <person name="White R.H."/>
            <person name="de Macario E.C."/>
            <person name="Ferry J.G."/>
            <person name="Jarrell K.F."/>
            <person name="Jing H."/>
            <person name="Macario A.J.L."/>
            <person name="Paulsen I."/>
            <person name="Pritchett M."/>
            <person name="Sowers K.R."/>
            <person name="Swanson R.V."/>
            <person name="Zinder S.H."/>
            <person name="Lander E."/>
            <person name="Metcalf W.W."/>
            <person name="Birren B."/>
        </authorList>
    </citation>
    <scope>NUCLEOTIDE SEQUENCE [LARGE SCALE GENOMIC DNA]</scope>
    <source>
        <strain evidence="3">ATCC 35395 / DSM 2834 / JCM 12185 / C2A</strain>
    </source>
</reference>
<evidence type="ECO:0000313" key="2">
    <source>
        <dbReference type="EMBL" id="AAM05630.1"/>
    </source>
</evidence>
<dbReference type="Pfam" id="PF06048">
    <property type="entry name" value="DUF927"/>
    <property type="match status" value="1"/>
</dbReference>
<proteinExistence type="predicted"/>
<gene>
    <name evidence="2" type="ordered locus">MA_2235</name>
</gene>
<sequence length="746" mass="86436">MASLREQLLEWYNKIPYNSELDSVNLNFEIVEVMIQSEELRTLFSYAPSWGLQDLEKLALILKKYRFVAWEVFKIIETYSPTTWDNEKEAIEQRINEIMNTPNEQETDVFNIDFNLYPFRVSKNGIEVLNNNKDIEDYDVISETPIVISATGVNLDDETFLYQCTYRNVIGDYNTKWVLPSDILSSDIKKLANLGLHINSNDSKYLLTYFKKMVKYVRWMPKEYTALRTGWKKDCAIFIIGNNSYSADGKRDIIPIDEVMGEMYTQKGNRDEWIKIIAPMLDYDITRIKCYSVVAAMILKIIDAPSFILHQYFESSGSKTLTTKIALSLIGNPELLCRSANSTDIGIEQTAIQNTDVVLAFDETTRNPQFRQNVYNLVNGVSRNRGTIKNNEVRAANVVTWRNVTISTGEYPLTQSDSSATGEMVRILEIFDGVPKIDENRIREIEETVRSHYGFFLDDIIEVIISYQKILKNRYNVIRDKFEVASTPFAARKKNYYAALTLGGQILENVLMKYQIPHKNAFEICKKYYISTVINDETIPYYIRALDAVYSWHVRNRRSFEYSNKLDPYSTTTAKGIEIKGWVTAAGVIYDEGALRKYLGSINQNFDRAIKEWDKEGILTKRTDGKTKKYCTTVNGQTARGYYIKFEKIYDVLKIKKKDIEIEEDLNKQECEDIEELKGSKENSRVNLKRICEGFIVERPDLNNVTRTSEEVAKEFIKTDDGKDCSFHYGFQDIVKMFSKIKQRSK</sequence>
<dbReference type="OrthoDB" id="137963at2157"/>
<evidence type="ECO:0000313" key="3">
    <source>
        <dbReference type="Proteomes" id="UP000002487"/>
    </source>
</evidence>
<dbReference type="EnsemblBacteria" id="AAM05630">
    <property type="protein sequence ID" value="AAM05630"/>
    <property type="gene ID" value="MA_2235"/>
</dbReference>
<dbReference type="EMBL" id="AE010299">
    <property type="protein sequence ID" value="AAM05630.1"/>
    <property type="molecule type" value="Genomic_DNA"/>
</dbReference>
<dbReference type="PhylomeDB" id="Q8TNP8"/>
<keyword evidence="3" id="KW-1185">Reference proteome</keyword>
<dbReference type="InterPro" id="IPR009270">
    <property type="entry name" value="DUF927"/>
</dbReference>
<dbReference type="GeneID" id="1474123"/>
<dbReference type="Proteomes" id="UP000002487">
    <property type="component" value="Chromosome"/>
</dbReference>
<dbReference type="KEGG" id="mac:MA_2235"/>
<dbReference type="HOGENOM" id="CLU_370746_0_0_2"/>
<protein>
    <recommendedName>
        <fullName evidence="1">DUF927 domain-containing protein</fullName>
    </recommendedName>
</protein>
<feature type="domain" description="DUF927" evidence="1">
    <location>
        <begin position="119"/>
        <end position="396"/>
    </location>
</feature>
<dbReference type="RefSeq" id="WP_011022216.1">
    <property type="nucleotide sequence ID" value="NC_003552.1"/>
</dbReference>
<dbReference type="InParanoid" id="Q8TNP8"/>
<name>Q8TNP8_METAC</name>
<evidence type="ECO:0000259" key="1">
    <source>
        <dbReference type="Pfam" id="PF06048"/>
    </source>
</evidence>
<organism evidence="2 3">
    <name type="scientific">Methanosarcina acetivorans (strain ATCC 35395 / DSM 2834 / JCM 12185 / C2A)</name>
    <dbReference type="NCBI Taxonomy" id="188937"/>
    <lineage>
        <taxon>Archaea</taxon>
        <taxon>Methanobacteriati</taxon>
        <taxon>Methanobacteriota</taxon>
        <taxon>Stenosarchaea group</taxon>
        <taxon>Methanomicrobia</taxon>
        <taxon>Methanosarcinales</taxon>
        <taxon>Methanosarcinaceae</taxon>
        <taxon>Methanosarcina</taxon>
    </lineage>
</organism>
<accession>Q8TNP8</accession>
<dbReference type="AlphaFoldDB" id="Q8TNP8"/>